<name>A0A7S3PYA5_9STRA</name>
<dbReference type="Gene3D" id="3.40.30.10">
    <property type="entry name" value="Glutaredoxin"/>
    <property type="match status" value="1"/>
</dbReference>
<dbReference type="SUPFAM" id="SSF52833">
    <property type="entry name" value="Thioredoxin-like"/>
    <property type="match status" value="1"/>
</dbReference>
<dbReference type="PANTHER" id="PTHR45809:SF3">
    <property type="entry name" value="VIRAL IAP-ASSOCIATED FACTOR HOMOLOG"/>
    <property type="match status" value="1"/>
</dbReference>
<dbReference type="InterPro" id="IPR036249">
    <property type="entry name" value="Thioredoxin-like_sf"/>
</dbReference>
<dbReference type="GO" id="GO:0006457">
    <property type="term" value="P:protein folding"/>
    <property type="evidence" value="ECO:0007669"/>
    <property type="project" value="TreeGrafter"/>
</dbReference>
<proteinExistence type="inferred from homology"/>
<dbReference type="EMBL" id="HBIO01006263">
    <property type="protein sequence ID" value="CAE0459721.1"/>
    <property type="molecule type" value="Transcribed_RNA"/>
</dbReference>
<gene>
    <name evidence="2" type="ORF">CDEB00056_LOCUS4562</name>
</gene>
<organism evidence="2">
    <name type="scientific">Chaetoceros debilis</name>
    <dbReference type="NCBI Taxonomy" id="122233"/>
    <lineage>
        <taxon>Eukaryota</taxon>
        <taxon>Sar</taxon>
        <taxon>Stramenopiles</taxon>
        <taxon>Ochrophyta</taxon>
        <taxon>Bacillariophyta</taxon>
        <taxon>Coscinodiscophyceae</taxon>
        <taxon>Chaetocerotophycidae</taxon>
        <taxon>Chaetocerotales</taxon>
        <taxon>Chaetocerotaceae</taxon>
        <taxon>Chaetoceros</taxon>
    </lineage>
</organism>
<sequence length="284" mass="31567">MEGRGVTNYSANPSHGFTTKTSEFDDALLAREIITFEQAMLAKGASGEEAKRLSALKSEQDRAVANPTDVTYSAKNQGDKVNDDAEDTDACIEEFRSRRLQQIQHGSVIPISRTEWNREVNEGSHKQWVVITFTSTSSAPNLNKYHSETCRKVEDEIVPILAWKFSEVKWVKIPSKSAIENWPDDNLPTMFCYRGGKLQCQLVGLGDFGVITKENIEYKLGKLGVIETDIEVDPAKLHHTQSGQHQTSGNISNAQSYGRSKFQGGMATLATVADEELSDYDEVD</sequence>
<protein>
    <recommendedName>
        <fullName evidence="3">Phosducin thioredoxin-like domain-containing protein</fullName>
    </recommendedName>
</protein>
<dbReference type="PANTHER" id="PTHR45809">
    <property type="entry name" value="VIRAL IAP-ASSOCIATED FACTOR HOMOLOG"/>
    <property type="match status" value="1"/>
</dbReference>
<evidence type="ECO:0008006" key="3">
    <source>
        <dbReference type="Google" id="ProtNLM"/>
    </source>
</evidence>
<dbReference type="InterPro" id="IPR051498">
    <property type="entry name" value="Phosducin-like_chap/apop_reg"/>
</dbReference>
<dbReference type="GO" id="GO:0005737">
    <property type="term" value="C:cytoplasm"/>
    <property type="evidence" value="ECO:0007669"/>
    <property type="project" value="TreeGrafter"/>
</dbReference>
<reference evidence="2" key="1">
    <citation type="submission" date="2021-01" db="EMBL/GenBank/DDBJ databases">
        <authorList>
            <person name="Corre E."/>
            <person name="Pelletier E."/>
            <person name="Niang G."/>
            <person name="Scheremetjew M."/>
            <person name="Finn R."/>
            <person name="Kale V."/>
            <person name="Holt S."/>
            <person name="Cochrane G."/>
            <person name="Meng A."/>
            <person name="Brown T."/>
            <person name="Cohen L."/>
        </authorList>
    </citation>
    <scope>NUCLEOTIDE SEQUENCE</scope>
    <source>
        <strain evidence="2">MM31A-1</strain>
    </source>
</reference>
<evidence type="ECO:0000313" key="2">
    <source>
        <dbReference type="EMBL" id="CAE0459721.1"/>
    </source>
</evidence>
<dbReference type="AlphaFoldDB" id="A0A7S3PYA5"/>
<evidence type="ECO:0000256" key="1">
    <source>
        <dbReference type="ARBA" id="ARBA00009686"/>
    </source>
</evidence>
<accession>A0A7S3PYA5</accession>
<comment type="similarity">
    <text evidence="1">Belongs to the phosducin family.</text>
</comment>